<dbReference type="PANTHER" id="PTHR33562:SF18">
    <property type="entry name" value="BOUDIN-RELATED"/>
    <property type="match status" value="1"/>
</dbReference>
<evidence type="ECO:0000256" key="7">
    <source>
        <dbReference type="ARBA" id="ARBA00023180"/>
    </source>
</evidence>
<keyword evidence="6" id="KW-0472">Membrane</keyword>
<dbReference type="PANTHER" id="PTHR33562">
    <property type="entry name" value="ATILLA, ISOFORM B-RELATED-RELATED"/>
    <property type="match status" value="1"/>
</dbReference>
<keyword evidence="7" id="KW-0325">Glycoprotein</keyword>
<protein>
    <submittedName>
        <fullName evidence="11">Uncharacterized protein LOC127565213</fullName>
    </submittedName>
</protein>
<dbReference type="Pfam" id="PF17064">
    <property type="entry name" value="QVR"/>
    <property type="match status" value="1"/>
</dbReference>
<keyword evidence="2" id="KW-0336">GPI-anchor</keyword>
<evidence type="ECO:0000256" key="9">
    <source>
        <dbReference type="SAM" id="SignalP"/>
    </source>
</evidence>
<keyword evidence="8" id="KW-0449">Lipoprotein</keyword>
<evidence type="ECO:0000256" key="3">
    <source>
        <dbReference type="ARBA" id="ARBA00022692"/>
    </source>
</evidence>
<dbReference type="InterPro" id="IPR050975">
    <property type="entry name" value="Sleep_regulator"/>
</dbReference>
<reference evidence="11" key="1">
    <citation type="submission" date="2025-08" db="UniProtKB">
        <authorList>
            <consortium name="RefSeq"/>
        </authorList>
    </citation>
    <scope>IDENTIFICATION</scope>
    <source>
        <strain evidence="11">15112-1751.03</strain>
        <tissue evidence="11">Whole Adult</tissue>
    </source>
</reference>
<organism evidence="10 11">
    <name type="scientific">Drosophila albomicans</name>
    <name type="common">Fruit fly</name>
    <dbReference type="NCBI Taxonomy" id="7291"/>
    <lineage>
        <taxon>Eukaryota</taxon>
        <taxon>Metazoa</taxon>
        <taxon>Ecdysozoa</taxon>
        <taxon>Arthropoda</taxon>
        <taxon>Hexapoda</taxon>
        <taxon>Insecta</taxon>
        <taxon>Pterygota</taxon>
        <taxon>Neoptera</taxon>
        <taxon>Endopterygota</taxon>
        <taxon>Diptera</taxon>
        <taxon>Brachycera</taxon>
        <taxon>Muscomorpha</taxon>
        <taxon>Ephydroidea</taxon>
        <taxon>Drosophilidae</taxon>
        <taxon>Drosophila</taxon>
    </lineage>
</organism>
<gene>
    <name evidence="11" type="primary">LOC127565213</name>
</gene>
<keyword evidence="10" id="KW-1185">Reference proteome</keyword>
<evidence type="ECO:0000256" key="6">
    <source>
        <dbReference type="ARBA" id="ARBA00023136"/>
    </source>
</evidence>
<dbReference type="InterPro" id="IPR031424">
    <property type="entry name" value="QVR-like"/>
</dbReference>
<proteinExistence type="predicted"/>
<evidence type="ECO:0000256" key="8">
    <source>
        <dbReference type="ARBA" id="ARBA00023288"/>
    </source>
</evidence>
<feature type="signal peptide" evidence="9">
    <location>
        <begin position="1"/>
        <end position="23"/>
    </location>
</feature>
<accession>A0A9C6W8C0</accession>
<evidence type="ECO:0000313" key="10">
    <source>
        <dbReference type="Proteomes" id="UP000515160"/>
    </source>
</evidence>
<dbReference type="GO" id="GO:0098552">
    <property type="term" value="C:side of membrane"/>
    <property type="evidence" value="ECO:0007669"/>
    <property type="project" value="UniProtKB-KW"/>
</dbReference>
<dbReference type="AlphaFoldDB" id="A0A9C6W8C0"/>
<evidence type="ECO:0000256" key="2">
    <source>
        <dbReference type="ARBA" id="ARBA00022622"/>
    </source>
</evidence>
<dbReference type="GO" id="GO:0030431">
    <property type="term" value="P:sleep"/>
    <property type="evidence" value="ECO:0007669"/>
    <property type="project" value="InterPro"/>
</dbReference>
<keyword evidence="4 9" id="KW-0732">Signal</keyword>
<dbReference type="RefSeq" id="XP_051858700.1">
    <property type="nucleotide sequence ID" value="XM_052002740.1"/>
</dbReference>
<name>A0A9C6W8C0_DROAB</name>
<evidence type="ECO:0000313" key="11">
    <source>
        <dbReference type="RefSeq" id="XP_051858700.1"/>
    </source>
</evidence>
<keyword evidence="5" id="KW-1133">Transmembrane helix</keyword>
<evidence type="ECO:0000256" key="1">
    <source>
        <dbReference type="ARBA" id="ARBA00004589"/>
    </source>
</evidence>
<evidence type="ECO:0000256" key="5">
    <source>
        <dbReference type="ARBA" id="ARBA00022989"/>
    </source>
</evidence>
<dbReference type="OrthoDB" id="6083863at2759"/>
<dbReference type="Proteomes" id="UP000515160">
    <property type="component" value="Chromosome 2L"/>
</dbReference>
<feature type="chain" id="PRO_5038407052" evidence="9">
    <location>
        <begin position="24"/>
        <end position="129"/>
    </location>
</feature>
<evidence type="ECO:0000256" key="4">
    <source>
        <dbReference type="ARBA" id="ARBA00022729"/>
    </source>
</evidence>
<comment type="subcellular location">
    <subcellularLocation>
        <location evidence="1">Membrane</location>
        <topology evidence="1">Lipid-anchor</topology>
        <topology evidence="1">GPI-anchor</topology>
    </subcellularLocation>
</comment>
<dbReference type="GeneID" id="127565213"/>
<sequence>MVCFVRNLLGLTILAVLTSTGYAIHCYNFITSYNSSFDKMVFPNKPTENCTFMATGCKKQTIGTKNHGIIVRSCYYGKVNKKKGCEEPPTAENQLACDVCTKDGCNGSGSLAPIAGAIILYFGVVHLFI</sequence>
<dbReference type="GO" id="GO:0032222">
    <property type="term" value="P:regulation of synaptic transmission, cholinergic"/>
    <property type="evidence" value="ECO:0007669"/>
    <property type="project" value="InterPro"/>
</dbReference>
<keyword evidence="3" id="KW-0812">Transmembrane</keyword>